<evidence type="ECO:0000313" key="3">
    <source>
        <dbReference type="Proteomes" id="UP000799441"/>
    </source>
</evidence>
<keyword evidence="3" id="KW-1185">Reference proteome</keyword>
<name>A0A9P4QFK6_9PEZI</name>
<accession>A0A9P4QFK6</accession>
<protein>
    <submittedName>
        <fullName evidence="2">Uncharacterized protein</fullName>
    </submittedName>
</protein>
<evidence type="ECO:0000256" key="1">
    <source>
        <dbReference type="SAM" id="MobiDB-lite"/>
    </source>
</evidence>
<dbReference type="AlphaFoldDB" id="A0A9P4QFK6"/>
<sequence length="396" mass="44667">MSRKENYKFRSSRTSCALKVKAAGLTECWVTSRPTMISRTARAARTYTSSFSLFCLPKVLSLVRVSDCKLSKILFVCLLSMKRRERDLRHRGASGGQNHQPAAETPEEFLQGSTKVTIRSSMWSKRSRSLEFPSPVFLLVTDLASRRAVCSRFTNMDPPRLESAEQRKTHDPPTTGWCAELDPKTGARIKQSDAYSDTFEDTVTAIAKIQDPVASEQLFNQAMVIVQHSVFDFCGPPLFDFLTDKLTLRGFPPGHVARILNLARGWMLRYLNNRLETTQRYQVQVQDVEQPILSDAIKVERDGNKAEAVPAAIPDTAYPRVRRDHHGPKTDVMNALYSGSLMFELNNRDEIVGHICKGVAHRINGKSRGKLYLIGRETPFARQTFTTSDTSRFGLM</sequence>
<reference evidence="2" key="1">
    <citation type="journal article" date="2020" name="Stud. Mycol.">
        <title>101 Dothideomycetes genomes: a test case for predicting lifestyles and emergence of pathogens.</title>
        <authorList>
            <person name="Haridas S."/>
            <person name="Albert R."/>
            <person name="Binder M."/>
            <person name="Bloem J."/>
            <person name="Labutti K."/>
            <person name="Salamov A."/>
            <person name="Andreopoulos B."/>
            <person name="Baker S."/>
            <person name="Barry K."/>
            <person name="Bills G."/>
            <person name="Bluhm B."/>
            <person name="Cannon C."/>
            <person name="Castanera R."/>
            <person name="Culley D."/>
            <person name="Daum C."/>
            <person name="Ezra D."/>
            <person name="Gonzalez J."/>
            <person name="Henrissat B."/>
            <person name="Kuo A."/>
            <person name="Liang C."/>
            <person name="Lipzen A."/>
            <person name="Lutzoni F."/>
            <person name="Magnuson J."/>
            <person name="Mondo S."/>
            <person name="Nolan M."/>
            <person name="Ohm R."/>
            <person name="Pangilinan J."/>
            <person name="Park H.-J."/>
            <person name="Ramirez L."/>
            <person name="Alfaro M."/>
            <person name="Sun H."/>
            <person name="Tritt A."/>
            <person name="Yoshinaga Y."/>
            <person name="Zwiers L.-H."/>
            <person name="Turgeon B."/>
            <person name="Goodwin S."/>
            <person name="Spatafora J."/>
            <person name="Crous P."/>
            <person name="Grigoriev I."/>
        </authorList>
    </citation>
    <scope>NUCLEOTIDE SEQUENCE</scope>
    <source>
        <strain evidence="2">CBS 116435</strain>
    </source>
</reference>
<gene>
    <name evidence="2" type="ORF">K431DRAFT_290637</name>
</gene>
<feature type="region of interest" description="Disordered" evidence="1">
    <location>
        <begin position="89"/>
        <end position="108"/>
    </location>
</feature>
<organism evidence="2 3">
    <name type="scientific">Polychaeton citri CBS 116435</name>
    <dbReference type="NCBI Taxonomy" id="1314669"/>
    <lineage>
        <taxon>Eukaryota</taxon>
        <taxon>Fungi</taxon>
        <taxon>Dikarya</taxon>
        <taxon>Ascomycota</taxon>
        <taxon>Pezizomycotina</taxon>
        <taxon>Dothideomycetes</taxon>
        <taxon>Dothideomycetidae</taxon>
        <taxon>Capnodiales</taxon>
        <taxon>Capnodiaceae</taxon>
        <taxon>Polychaeton</taxon>
    </lineage>
</organism>
<comment type="caution">
    <text evidence="2">The sequence shown here is derived from an EMBL/GenBank/DDBJ whole genome shotgun (WGS) entry which is preliminary data.</text>
</comment>
<evidence type="ECO:0000313" key="2">
    <source>
        <dbReference type="EMBL" id="KAF2725514.1"/>
    </source>
</evidence>
<proteinExistence type="predicted"/>
<dbReference type="EMBL" id="MU003767">
    <property type="protein sequence ID" value="KAF2725514.1"/>
    <property type="molecule type" value="Genomic_DNA"/>
</dbReference>
<dbReference type="Proteomes" id="UP000799441">
    <property type="component" value="Unassembled WGS sequence"/>
</dbReference>